<name>A0A1Y1HJA9_KLENI</name>
<evidence type="ECO:0000256" key="1">
    <source>
        <dbReference type="ARBA" id="ARBA00004123"/>
    </source>
</evidence>
<dbReference type="PANTHER" id="PTHR22706">
    <property type="entry name" value="ASSEMBLY FACTOR FOR SPINDLE MICROTUBULES"/>
    <property type="match status" value="1"/>
</dbReference>
<dbReference type="Pfam" id="PF00612">
    <property type="entry name" value="IQ"/>
    <property type="match status" value="21"/>
</dbReference>
<sequence>MGSEEDILPALRLEQFSGVPQIDFGEGVIGSQVSAVLAIRNGGLLTQEVQEDSVPRSKGFFLHESEANPAFQRHARPGQPWSVILGPDSSVLVRITWEPTQPGRCRETLTFKWQGRHRLQVVLLGTGTMYKSRKVSKLSSASSPHKPLGLLSSNVRPLAPRLPKPIGTKPHSPKLGRQNPRFLALLGKRSLQAEARSRSLLAAEPELSVSVSELSAKESTDTHHCYEAEPAGERSAGTVEEVAKSRHGEDVLAEDSCSEGPVNSSGDRLTVGANKGVAKVEKAPRVAARPLSVKRQLYVEQEDSDSGEDGEAAREEDLDCRKLDQEITKSLSSIGMQAERLSRDTGALGQDMKRTKLHRRSVPSSRPPNPGGPADVSTQRRRLKLRSEGNKPALPPAHGLSQSSEKRTMSFFHGDLWMEKQMRAYTAWLNHLLAEPLPFLGGGEGVRVAGLQDRRLSLGQLGRMRAEERVRQRIWYAYARDERTVGAMIKVEKHIDAGHLRMLEGCPLITDVALRSKAVQAVMSYEPFWLHLGLEAVLGGLPREGSPAALQELVETRLLHDPHLAAEYASNKQVDGLFRPGYTAAFGRSILKKFLLLVLLLDRVQESLRGSLPLPLLFKKEANVKSSAGVVREFLSGCLSGEGDVLRHLAALGYLLTHEQAAVYEVDFRVSNLTVDLRDGLRLARLAHLLTGDPSPLQDVRAPAATRAACLHNCQLALATLAHGGLPLGAHGPAALQLTAADVVDGQRDRTLQLLWQIMLHWQMPSLIDVDKLKEELELVRQQRRIHQLIHGPAASLDEGASMYMASTHLDLLLQWAQAVCSGSGVPVRNFTTSFADGRALCLLVSHYLPALLPPDGIFAPPETVLLPPEEAPTDESASGWSASFSAGPGDDECAAVQAAKTVAARRNFALLHAAVAQLGGVPQVLEHSDMTDGNLAPNERIVITYVAFLCSRLLDIKTEAKAATQLQRAWRRHHRGLCLRRWIAAARRIQAAFRGCKARAQLHMKASAASRLQAHWRGLLARRSFSALKIATLTIQRSVRAWAARRRFAEIHVLPSVLQRGLERALLLRRRVYERKMTGPAVLIQAAFRGAKQRGIVRRMHFAATAVQARWRGCVAKRQYSRAVASVVRIQAGWRGACTRRHVARMERAAVGIQREWRRFAAQATFLRVRRSCVTLQAILRGRRERTRFLRTRKCIVRIQAAWRGARVRKEKRRATAAAVRIQAGWRSYSQRRAFASHVAGIRRLQATWRAHVARAAFVSVRCAALRFQAQWRGRAARRKLAVQGGAARCIQAVWRGRVVREKVQKMRAAAVVIQSRWRGHVQVREFQLAVSKVVAIQAAVRRGLAVRAWKQTKHATLTIQAAFRGHVVRSDVSRARRAALEIQRRWRRRLEVRRFQQAVRKVTLVQASVRRWAVRREIQRRDAAAVRIQAAFRGHVARLALARAHIAAWLIQLHWRVYAQRQRFRAAVRSVTLVQASALFRGHVARGALAGAHKAAASIQSHWRGYSHRQRFRRLVRSAVLIQAAVRRWSAVNRLRQLRCAAVVCQAVWRGAQARARYLGKRSAAVAIQSCFRGYAQKTRFKEVRRAVVRLQAQTRMVLARKAFVALSEAVLCCQATRRGGLVRRSVARAHQGARAIQALWRGYRARRELALQIRAAVIIQSRVRGGFARISFVVAKQRIVLLQATIRSRQARRSFLRLRAATVVFQSLWRGRCARALARRLRAAVVVQATWRGFRVRRTVQAWHEAATCIQRHVRGARERRRYRELTRAVVTCQARARRALARARFVRLKGAAISVQACWKGRSVRVWQSKRCAAATRIQARFRGCLQRRAFLKMKAAVVTVQAQVRMRQAVLEYERLKSAAIAVQAAWRGREARRLAARERAARKIQALWRGATARAQVRAWHAAATLLSSTWKGGRGRKNWLRLRGAVIRVQAVYRGVSARRELRRPHSRAVVVQSLWRRKVAQKALSRLRAERTAAMCIQTTWRRHVVRQRYLLLRAAAVVIQSAWKTRRACRDWAKVRCAVIRLQARWRGVLTRRQLARDAAMTTAGRAAIKVQRAWRRHVATREWRERRLAAAVVIQRAVRAALVRARFVRLRAAVLRLQALWRGHVVRRATSKRERAARQRIARATARLEEPMTLGSRTTAALRVLLASKQVSHALHACAAIDMSTRLSPVCCERIAANSAVPTLLRFIQSCNRSTPHLQLLRHGLSIIRNLCKHRSLIGYVVEAPDCVNILVEQLQMYRDKEDVFNLALETLLLICRDAERAETVRAMPEIVFRLESIASILSRKVQLDPRPTGSSKQVASLMVLLQRLRPPSVVAATPHPPVKRKAFISVGTPGHGLASRTPFRDMTNVRQLKFKHQD</sequence>
<reference evidence="14 15" key="1">
    <citation type="journal article" date="2014" name="Nat. Commun.">
        <title>Klebsormidium flaccidum genome reveals primary factors for plant terrestrial adaptation.</title>
        <authorList>
            <person name="Hori K."/>
            <person name="Maruyama F."/>
            <person name="Fujisawa T."/>
            <person name="Togashi T."/>
            <person name="Yamamoto N."/>
            <person name="Seo M."/>
            <person name="Sato S."/>
            <person name="Yamada T."/>
            <person name="Mori H."/>
            <person name="Tajima N."/>
            <person name="Moriyama T."/>
            <person name="Ikeuchi M."/>
            <person name="Watanabe M."/>
            <person name="Wada H."/>
            <person name="Kobayashi K."/>
            <person name="Saito M."/>
            <person name="Masuda T."/>
            <person name="Sasaki-Sekimoto Y."/>
            <person name="Mashiguchi K."/>
            <person name="Awai K."/>
            <person name="Shimojima M."/>
            <person name="Masuda S."/>
            <person name="Iwai M."/>
            <person name="Nobusawa T."/>
            <person name="Narise T."/>
            <person name="Kondo S."/>
            <person name="Saito H."/>
            <person name="Sato R."/>
            <person name="Murakawa M."/>
            <person name="Ihara Y."/>
            <person name="Oshima-Yamada Y."/>
            <person name="Ohtaka K."/>
            <person name="Satoh M."/>
            <person name="Sonobe K."/>
            <person name="Ishii M."/>
            <person name="Ohtani R."/>
            <person name="Kanamori-Sato M."/>
            <person name="Honoki R."/>
            <person name="Miyazaki D."/>
            <person name="Mochizuki H."/>
            <person name="Umetsu J."/>
            <person name="Higashi K."/>
            <person name="Shibata D."/>
            <person name="Kamiya Y."/>
            <person name="Sato N."/>
            <person name="Nakamura Y."/>
            <person name="Tabata S."/>
            <person name="Ida S."/>
            <person name="Kurokawa K."/>
            <person name="Ohta H."/>
        </authorList>
    </citation>
    <scope>NUCLEOTIDE SEQUENCE [LARGE SCALE GENOMIC DNA]</scope>
    <source>
        <strain evidence="14 15">NIES-2285</strain>
    </source>
</reference>
<dbReference type="Pfam" id="PF15780">
    <property type="entry name" value="ASH"/>
    <property type="match status" value="1"/>
</dbReference>
<evidence type="ECO:0000256" key="3">
    <source>
        <dbReference type="ARBA" id="ARBA00022490"/>
    </source>
</evidence>
<dbReference type="Gene3D" id="1.25.10.10">
    <property type="entry name" value="Leucine-rich Repeat Variant"/>
    <property type="match status" value="1"/>
</dbReference>
<dbReference type="InterPro" id="IPR051185">
    <property type="entry name" value="ASPM"/>
</dbReference>
<feature type="region of interest" description="Disordered" evidence="12">
    <location>
        <begin position="137"/>
        <end position="157"/>
    </location>
</feature>
<dbReference type="SUPFAM" id="SSF47576">
    <property type="entry name" value="Calponin-homology domain, CH-domain"/>
    <property type="match status" value="1"/>
</dbReference>
<dbReference type="OrthoDB" id="2148418at2759"/>
<evidence type="ECO:0000313" key="15">
    <source>
        <dbReference type="Proteomes" id="UP000054558"/>
    </source>
</evidence>
<feature type="compositionally biased region" description="Low complexity" evidence="12">
    <location>
        <begin position="137"/>
        <end position="146"/>
    </location>
</feature>
<dbReference type="GO" id="GO:0005737">
    <property type="term" value="C:cytoplasm"/>
    <property type="evidence" value="ECO:0007669"/>
    <property type="project" value="UniProtKB-SubCell"/>
</dbReference>
<gene>
    <name evidence="14" type="ORF">KFL_000160180</name>
</gene>
<dbReference type="PROSITE" id="PS50096">
    <property type="entry name" value="IQ"/>
    <property type="match status" value="31"/>
</dbReference>
<dbReference type="InterPro" id="IPR036872">
    <property type="entry name" value="CH_dom_sf"/>
</dbReference>
<evidence type="ECO:0000256" key="6">
    <source>
        <dbReference type="ARBA" id="ARBA00022737"/>
    </source>
</evidence>
<evidence type="ECO:0000256" key="2">
    <source>
        <dbReference type="ARBA" id="ARBA00004496"/>
    </source>
</evidence>
<dbReference type="SMART" id="SM00015">
    <property type="entry name" value="IQ"/>
    <property type="match status" value="49"/>
</dbReference>
<dbReference type="InterPro" id="IPR001715">
    <property type="entry name" value="CH_dom"/>
</dbReference>
<feature type="compositionally biased region" description="Basic and acidic residues" evidence="12">
    <location>
        <begin position="311"/>
        <end position="327"/>
    </location>
</feature>
<dbReference type="GO" id="GO:0005634">
    <property type="term" value="C:nucleus"/>
    <property type="evidence" value="ECO:0007669"/>
    <property type="project" value="UniProtKB-SubCell"/>
</dbReference>
<evidence type="ECO:0000256" key="8">
    <source>
        <dbReference type="ARBA" id="ARBA00022860"/>
    </source>
</evidence>
<dbReference type="Gene3D" id="1.10.418.10">
    <property type="entry name" value="Calponin-like domain"/>
    <property type="match status" value="2"/>
</dbReference>
<evidence type="ECO:0000256" key="11">
    <source>
        <dbReference type="ARBA" id="ARBA00023306"/>
    </source>
</evidence>
<dbReference type="GO" id="GO:0051295">
    <property type="term" value="P:establishment of meiotic spindle localization"/>
    <property type="evidence" value="ECO:0000318"/>
    <property type="project" value="GO_Central"/>
</dbReference>
<feature type="region of interest" description="Disordered" evidence="12">
    <location>
        <begin position="246"/>
        <end position="270"/>
    </location>
</feature>
<keyword evidence="5" id="KW-0132">Cell division</keyword>
<dbReference type="InterPro" id="IPR027417">
    <property type="entry name" value="P-loop_NTPase"/>
</dbReference>
<dbReference type="CDD" id="cd23767">
    <property type="entry name" value="IQCD"/>
    <property type="match status" value="1"/>
</dbReference>
<evidence type="ECO:0000256" key="10">
    <source>
        <dbReference type="ARBA" id="ARBA00023242"/>
    </source>
</evidence>
<evidence type="ECO:0000259" key="13">
    <source>
        <dbReference type="PROSITE" id="PS50021"/>
    </source>
</evidence>
<dbReference type="STRING" id="105231.A0A1Y1HJA9"/>
<dbReference type="InterPro" id="IPR016024">
    <property type="entry name" value="ARM-type_fold"/>
</dbReference>
<evidence type="ECO:0000256" key="4">
    <source>
        <dbReference type="ARBA" id="ARBA00022553"/>
    </source>
</evidence>
<dbReference type="Pfam" id="PF00307">
    <property type="entry name" value="CH"/>
    <property type="match status" value="2"/>
</dbReference>
<feature type="domain" description="Calponin-homology (CH)" evidence="13">
    <location>
        <begin position="625"/>
        <end position="763"/>
    </location>
</feature>
<keyword evidence="10" id="KW-0539">Nucleus</keyword>
<dbReference type="InterPro" id="IPR011989">
    <property type="entry name" value="ARM-like"/>
</dbReference>
<dbReference type="GO" id="GO:0007051">
    <property type="term" value="P:spindle organization"/>
    <property type="evidence" value="ECO:0000318"/>
    <property type="project" value="GO_Central"/>
</dbReference>
<comment type="subcellular location">
    <subcellularLocation>
        <location evidence="2">Cytoplasm</location>
    </subcellularLocation>
    <subcellularLocation>
        <location evidence="1">Nucleus</location>
    </subcellularLocation>
</comment>
<dbReference type="Gene3D" id="1.20.5.190">
    <property type="match status" value="17"/>
</dbReference>
<dbReference type="GO" id="GO:0000922">
    <property type="term" value="C:spindle pole"/>
    <property type="evidence" value="ECO:0000318"/>
    <property type="project" value="GO_Central"/>
</dbReference>
<dbReference type="PROSITE" id="PS50021">
    <property type="entry name" value="CH"/>
    <property type="match status" value="2"/>
</dbReference>
<dbReference type="InterPro" id="IPR031549">
    <property type="entry name" value="ASH"/>
</dbReference>
<dbReference type="GO" id="GO:0005516">
    <property type="term" value="F:calmodulin binding"/>
    <property type="evidence" value="ECO:0000318"/>
    <property type="project" value="GO_Central"/>
</dbReference>
<dbReference type="InterPro" id="IPR013783">
    <property type="entry name" value="Ig-like_fold"/>
</dbReference>
<feature type="compositionally biased region" description="Acidic residues" evidence="12">
    <location>
        <begin position="300"/>
        <end position="310"/>
    </location>
</feature>
<accession>A0A1Y1HJA9</accession>
<evidence type="ECO:0000256" key="5">
    <source>
        <dbReference type="ARBA" id="ARBA00022618"/>
    </source>
</evidence>
<keyword evidence="15" id="KW-1185">Reference proteome</keyword>
<keyword evidence="6" id="KW-0677">Repeat</keyword>
<dbReference type="SMART" id="SM00033">
    <property type="entry name" value="CH"/>
    <property type="match status" value="2"/>
</dbReference>
<evidence type="ECO:0000256" key="7">
    <source>
        <dbReference type="ARBA" id="ARBA00022776"/>
    </source>
</evidence>
<keyword evidence="7" id="KW-0498">Mitosis</keyword>
<dbReference type="Gene3D" id="2.60.40.10">
    <property type="entry name" value="Immunoglobulins"/>
    <property type="match status" value="1"/>
</dbReference>
<feature type="region of interest" description="Disordered" evidence="12">
    <location>
        <begin position="297"/>
        <end position="405"/>
    </location>
</feature>
<dbReference type="SUPFAM" id="SSF48371">
    <property type="entry name" value="ARM repeat"/>
    <property type="match status" value="1"/>
</dbReference>
<keyword evidence="11" id="KW-0131">Cell cycle</keyword>
<proteinExistence type="predicted"/>
<dbReference type="OMA" id="WWRAKLL"/>
<organism evidence="14 15">
    <name type="scientific">Klebsormidium nitens</name>
    <name type="common">Green alga</name>
    <name type="synonym">Ulothrix nitens</name>
    <dbReference type="NCBI Taxonomy" id="105231"/>
    <lineage>
        <taxon>Eukaryota</taxon>
        <taxon>Viridiplantae</taxon>
        <taxon>Streptophyta</taxon>
        <taxon>Klebsormidiophyceae</taxon>
        <taxon>Klebsormidiales</taxon>
        <taxon>Klebsormidiaceae</taxon>
        <taxon>Klebsormidium</taxon>
    </lineage>
</organism>
<dbReference type="PANTHER" id="PTHR22706:SF1">
    <property type="entry name" value="ASSEMBLY FACTOR FOR SPINDLE MICROTUBULES"/>
    <property type="match status" value="1"/>
</dbReference>
<dbReference type="GO" id="GO:0000278">
    <property type="term" value="P:mitotic cell cycle"/>
    <property type="evidence" value="ECO:0000318"/>
    <property type="project" value="GO_Central"/>
</dbReference>
<keyword evidence="8" id="KW-0112">Calmodulin-binding</keyword>
<keyword evidence="4" id="KW-0597">Phosphoprotein</keyword>
<protein>
    <submittedName>
        <fullName evidence="14">Microtubule-associated protein</fullName>
    </submittedName>
</protein>
<evidence type="ECO:0000256" key="9">
    <source>
        <dbReference type="ARBA" id="ARBA00023054"/>
    </source>
</evidence>
<evidence type="ECO:0000313" key="14">
    <source>
        <dbReference type="EMBL" id="GAQ78615.1"/>
    </source>
</evidence>
<keyword evidence="9" id="KW-0175">Coiled coil</keyword>
<evidence type="ECO:0000256" key="12">
    <source>
        <dbReference type="SAM" id="MobiDB-lite"/>
    </source>
</evidence>
<dbReference type="Proteomes" id="UP000054558">
    <property type="component" value="Unassembled WGS sequence"/>
</dbReference>
<dbReference type="EMBL" id="DF236965">
    <property type="protein sequence ID" value="GAQ78615.1"/>
    <property type="molecule type" value="Genomic_DNA"/>
</dbReference>
<dbReference type="CDD" id="cd21224">
    <property type="entry name" value="CH_ASPM_rpt2"/>
    <property type="match status" value="1"/>
</dbReference>
<dbReference type="SUPFAM" id="SSF52540">
    <property type="entry name" value="P-loop containing nucleoside triphosphate hydrolases"/>
    <property type="match status" value="7"/>
</dbReference>
<keyword evidence="3" id="KW-0963">Cytoplasm</keyword>
<dbReference type="InterPro" id="IPR000048">
    <property type="entry name" value="IQ_motif_EF-hand-BS"/>
</dbReference>
<feature type="domain" description="Calponin-homology (CH)" evidence="13">
    <location>
        <begin position="807"/>
        <end position="955"/>
    </location>
</feature>
<dbReference type="GO" id="GO:0051301">
    <property type="term" value="P:cell division"/>
    <property type="evidence" value="ECO:0007669"/>
    <property type="project" value="UniProtKB-KW"/>
</dbReference>